<reference evidence="3" key="1">
    <citation type="submission" date="2023-01" db="EMBL/GenBank/DDBJ databases">
        <title>The growth and conidiation of Purpureocillium lavendulum are regulated by nitrogen source and histone H3K14 acetylation.</title>
        <authorList>
            <person name="Tang P."/>
            <person name="Han J."/>
            <person name="Zhang C."/>
            <person name="Tang P."/>
            <person name="Qi F."/>
            <person name="Zhang K."/>
            <person name="Liang L."/>
        </authorList>
    </citation>
    <scope>NUCLEOTIDE SEQUENCE</scope>
    <source>
        <strain evidence="3">YMF1.00683</strain>
    </source>
</reference>
<keyword evidence="4" id="KW-1185">Reference proteome</keyword>
<accession>A0AB34FJ92</accession>
<gene>
    <name evidence="3" type="ORF">O9K51_08318</name>
</gene>
<keyword evidence="1" id="KW-0175">Coiled coil</keyword>
<proteinExistence type="predicted"/>
<dbReference type="AlphaFoldDB" id="A0AB34FJ92"/>
<evidence type="ECO:0000256" key="1">
    <source>
        <dbReference type="SAM" id="Coils"/>
    </source>
</evidence>
<protein>
    <submittedName>
        <fullName evidence="3">Uncharacterized protein</fullName>
    </submittedName>
</protein>
<feature type="compositionally biased region" description="Low complexity" evidence="2">
    <location>
        <begin position="196"/>
        <end position="211"/>
    </location>
</feature>
<feature type="region of interest" description="Disordered" evidence="2">
    <location>
        <begin position="164"/>
        <end position="228"/>
    </location>
</feature>
<comment type="caution">
    <text evidence="3">The sequence shown here is derived from an EMBL/GenBank/DDBJ whole genome shotgun (WGS) entry which is preliminary data.</text>
</comment>
<evidence type="ECO:0000256" key="2">
    <source>
        <dbReference type="SAM" id="MobiDB-lite"/>
    </source>
</evidence>
<evidence type="ECO:0000313" key="4">
    <source>
        <dbReference type="Proteomes" id="UP001163105"/>
    </source>
</evidence>
<organism evidence="3 4">
    <name type="scientific">Purpureocillium lavendulum</name>
    <dbReference type="NCBI Taxonomy" id="1247861"/>
    <lineage>
        <taxon>Eukaryota</taxon>
        <taxon>Fungi</taxon>
        <taxon>Dikarya</taxon>
        <taxon>Ascomycota</taxon>
        <taxon>Pezizomycotina</taxon>
        <taxon>Sordariomycetes</taxon>
        <taxon>Hypocreomycetidae</taxon>
        <taxon>Hypocreales</taxon>
        <taxon>Ophiocordycipitaceae</taxon>
        <taxon>Purpureocillium</taxon>
    </lineage>
</organism>
<feature type="coiled-coil region" evidence="1">
    <location>
        <begin position="27"/>
        <end position="75"/>
    </location>
</feature>
<dbReference type="Proteomes" id="UP001163105">
    <property type="component" value="Unassembled WGS sequence"/>
</dbReference>
<sequence length="228" mass="24991">MFNMDNNGRGGFAQETDNELGREFEVLDRIDAELAAIQQDLENRMREDARNIENVAELQRQSAAHRELLESLQRQQGQRSQGTAEQPLQMVDSAEFRIDETTGNMRLVNTSPGGGPQQNFMAPMELFGGHGIAATGSTDAQMLQVVRALGLADGELYEIHLWRRDGPPITDEGPRPDVNTSTTETPTDGEARNESSDANADTNAAENAGENQSEFDGVDDEMAQLLAL</sequence>
<name>A0AB34FJ92_9HYPO</name>
<evidence type="ECO:0000313" key="3">
    <source>
        <dbReference type="EMBL" id="KAJ6438916.1"/>
    </source>
</evidence>
<dbReference type="EMBL" id="JAQHRD010000007">
    <property type="protein sequence ID" value="KAJ6438916.1"/>
    <property type="molecule type" value="Genomic_DNA"/>
</dbReference>